<comment type="caution">
    <text evidence="1">The sequence shown here is derived from an EMBL/GenBank/DDBJ whole genome shotgun (WGS) entry which is preliminary data.</text>
</comment>
<proteinExistence type="predicted"/>
<protein>
    <submittedName>
        <fullName evidence="1">13788_t:CDS:1</fullName>
    </submittedName>
</protein>
<keyword evidence="2" id="KW-1185">Reference proteome</keyword>
<gene>
    <name evidence="1" type="ORF">ACOLOM_LOCUS9155</name>
</gene>
<reference evidence="1" key="1">
    <citation type="submission" date="2021-06" db="EMBL/GenBank/DDBJ databases">
        <authorList>
            <person name="Kallberg Y."/>
            <person name="Tangrot J."/>
            <person name="Rosling A."/>
        </authorList>
    </citation>
    <scope>NUCLEOTIDE SEQUENCE</scope>
    <source>
        <strain evidence="1">CL356</strain>
    </source>
</reference>
<name>A0ACA9NZS5_9GLOM</name>
<accession>A0ACA9NZS5</accession>
<organism evidence="1 2">
    <name type="scientific">Acaulospora colombiana</name>
    <dbReference type="NCBI Taxonomy" id="27376"/>
    <lineage>
        <taxon>Eukaryota</taxon>
        <taxon>Fungi</taxon>
        <taxon>Fungi incertae sedis</taxon>
        <taxon>Mucoromycota</taxon>
        <taxon>Glomeromycotina</taxon>
        <taxon>Glomeromycetes</taxon>
        <taxon>Diversisporales</taxon>
        <taxon>Acaulosporaceae</taxon>
        <taxon>Acaulospora</taxon>
    </lineage>
</organism>
<evidence type="ECO:0000313" key="1">
    <source>
        <dbReference type="EMBL" id="CAG8676430.1"/>
    </source>
</evidence>
<dbReference type="EMBL" id="CAJVPT010025763">
    <property type="protein sequence ID" value="CAG8676430.1"/>
    <property type="molecule type" value="Genomic_DNA"/>
</dbReference>
<dbReference type="Proteomes" id="UP000789525">
    <property type="component" value="Unassembled WGS sequence"/>
</dbReference>
<feature type="non-terminal residue" evidence="1">
    <location>
        <position position="56"/>
    </location>
</feature>
<evidence type="ECO:0000313" key="2">
    <source>
        <dbReference type="Proteomes" id="UP000789525"/>
    </source>
</evidence>
<sequence>MCQGIAEELCGAEAGLQVARRVGRASFVPVVAGSMLSLHFSVHTLKVTECSVMPSL</sequence>